<evidence type="ECO:0000259" key="7">
    <source>
        <dbReference type="Pfam" id="PF08240"/>
    </source>
</evidence>
<dbReference type="InterPro" id="IPR011032">
    <property type="entry name" value="GroES-like_sf"/>
</dbReference>
<evidence type="ECO:0000313" key="8">
    <source>
        <dbReference type="EMBL" id="ALG06282.1"/>
    </source>
</evidence>
<sequence length="340" mass="35669">MRGAVLHAPGDVRVEQRDDPTIVAPTDAVIRLAASCVCGSDLWPFRGIEAMNGPSPMGHEYAGVVEAVGGEVTSVKPGQFVVGSFVASDNTCEICRAGYQSSCVRREPMGALGAQAELLRVPLADGTLVATPDVPDDDLVPSLLAASDVLGTGWFGAVAAQAGPGKTVVVVGDGAVGLLGVLAARQLGAERIIAMSRHEQRQKLALEYGATDVVAERGDDGVARVKELTGGLGAHSVIEAVGTQESMTQAIRSTRPGGHLGYVGVAHDVALNGQELFFSHVHLHGGPAPVRQYLPHLLDLIWDRKIEPGKVFDLELPLDQAADAYRAMDERTAIKVLLRG</sequence>
<dbReference type="InterPro" id="IPR002328">
    <property type="entry name" value="ADH_Zn_CS"/>
</dbReference>
<feature type="domain" description="Alcohol dehydrogenase-like C-terminal" evidence="6">
    <location>
        <begin position="175"/>
        <end position="300"/>
    </location>
</feature>
<evidence type="ECO:0000256" key="3">
    <source>
        <dbReference type="ARBA" id="ARBA00022833"/>
    </source>
</evidence>
<dbReference type="Proteomes" id="UP000063699">
    <property type="component" value="Chromosome"/>
</dbReference>
<dbReference type="PANTHER" id="PTHR42813:SF2">
    <property type="entry name" value="DEHYDROGENASE, ZINC-CONTAINING, PUTATIVE (AFU_ORTHOLOGUE AFUA_2G02810)-RELATED"/>
    <property type="match status" value="1"/>
</dbReference>
<comment type="cofactor">
    <cofactor evidence="1 5">
        <name>Zn(2+)</name>
        <dbReference type="ChEBI" id="CHEBI:29105"/>
    </cofactor>
</comment>
<proteinExistence type="inferred from homology"/>
<evidence type="ECO:0000256" key="2">
    <source>
        <dbReference type="ARBA" id="ARBA00022723"/>
    </source>
</evidence>
<protein>
    <submittedName>
        <fullName evidence="8">IMP dehydrogenase</fullName>
    </submittedName>
</protein>
<comment type="similarity">
    <text evidence="5">Belongs to the zinc-containing alcohol dehydrogenase family.</text>
</comment>
<keyword evidence="9" id="KW-1185">Reference proteome</keyword>
<dbReference type="Gene3D" id="3.40.50.720">
    <property type="entry name" value="NAD(P)-binding Rossmann-like Domain"/>
    <property type="match status" value="1"/>
</dbReference>
<dbReference type="GO" id="GO:0008270">
    <property type="term" value="F:zinc ion binding"/>
    <property type="evidence" value="ECO:0007669"/>
    <property type="project" value="InterPro"/>
</dbReference>
<accession>A0A0N9HVY6</accession>
<dbReference type="EMBL" id="CP012752">
    <property type="protein sequence ID" value="ALG06282.1"/>
    <property type="molecule type" value="Genomic_DNA"/>
</dbReference>
<evidence type="ECO:0000313" key="9">
    <source>
        <dbReference type="Proteomes" id="UP000063699"/>
    </source>
</evidence>
<dbReference type="SUPFAM" id="SSF50129">
    <property type="entry name" value="GroES-like"/>
    <property type="match status" value="1"/>
</dbReference>
<evidence type="ECO:0000256" key="5">
    <source>
        <dbReference type="RuleBase" id="RU361277"/>
    </source>
</evidence>
<dbReference type="Pfam" id="PF08240">
    <property type="entry name" value="ADH_N"/>
    <property type="match status" value="1"/>
</dbReference>
<dbReference type="GO" id="GO:0016491">
    <property type="term" value="F:oxidoreductase activity"/>
    <property type="evidence" value="ECO:0007669"/>
    <property type="project" value="UniProtKB-KW"/>
</dbReference>
<dbReference type="RefSeq" id="WP_054288258.1">
    <property type="nucleotide sequence ID" value="NZ_CP012752.1"/>
</dbReference>
<dbReference type="InterPro" id="IPR013149">
    <property type="entry name" value="ADH-like_C"/>
</dbReference>
<evidence type="ECO:0000256" key="1">
    <source>
        <dbReference type="ARBA" id="ARBA00001947"/>
    </source>
</evidence>
<reference evidence="8 9" key="1">
    <citation type="submission" date="2015-07" db="EMBL/GenBank/DDBJ databases">
        <title>Genome sequencing of Kibdelosporangium phytohabitans.</title>
        <authorList>
            <person name="Qin S."/>
            <person name="Xing K."/>
        </authorList>
    </citation>
    <scope>NUCLEOTIDE SEQUENCE [LARGE SCALE GENOMIC DNA]</scope>
    <source>
        <strain evidence="8 9">KLBMP1111</strain>
    </source>
</reference>
<evidence type="ECO:0000259" key="6">
    <source>
        <dbReference type="Pfam" id="PF00107"/>
    </source>
</evidence>
<dbReference type="SUPFAM" id="SSF51735">
    <property type="entry name" value="NAD(P)-binding Rossmann-fold domains"/>
    <property type="match status" value="1"/>
</dbReference>
<name>A0A0N9HVY6_9PSEU</name>
<feature type="domain" description="Alcohol dehydrogenase-like N-terminal" evidence="7">
    <location>
        <begin position="25"/>
        <end position="124"/>
    </location>
</feature>
<dbReference type="AlphaFoldDB" id="A0A0N9HVY6"/>
<dbReference type="OrthoDB" id="241504at2"/>
<dbReference type="InterPro" id="IPR013154">
    <property type="entry name" value="ADH-like_N"/>
</dbReference>
<dbReference type="PROSITE" id="PS00059">
    <property type="entry name" value="ADH_ZINC"/>
    <property type="match status" value="1"/>
</dbReference>
<gene>
    <name evidence="8" type="ORF">AOZ06_04465</name>
</gene>
<dbReference type="PANTHER" id="PTHR42813">
    <property type="entry name" value="ZINC-TYPE ALCOHOL DEHYDROGENASE-LIKE"/>
    <property type="match status" value="1"/>
</dbReference>
<keyword evidence="3 5" id="KW-0862">Zinc</keyword>
<dbReference type="Gene3D" id="3.90.180.10">
    <property type="entry name" value="Medium-chain alcohol dehydrogenases, catalytic domain"/>
    <property type="match status" value="1"/>
</dbReference>
<dbReference type="CDD" id="cd08287">
    <property type="entry name" value="FDH_like_ADH3"/>
    <property type="match status" value="1"/>
</dbReference>
<dbReference type="Pfam" id="PF00107">
    <property type="entry name" value="ADH_zinc_N"/>
    <property type="match status" value="1"/>
</dbReference>
<organism evidence="8 9">
    <name type="scientific">Kibdelosporangium phytohabitans</name>
    <dbReference type="NCBI Taxonomy" id="860235"/>
    <lineage>
        <taxon>Bacteria</taxon>
        <taxon>Bacillati</taxon>
        <taxon>Actinomycetota</taxon>
        <taxon>Actinomycetes</taxon>
        <taxon>Pseudonocardiales</taxon>
        <taxon>Pseudonocardiaceae</taxon>
        <taxon>Kibdelosporangium</taxon>
    </lineage>
</organism>
<dbReference type="InterPro" id="IPR036291">
    <property type="entry name" value="NAD(P)-bd_dom_sf"/>
</dbReference>
<evidence type="ECO:0000256" key="4">
    <source>
        <dbReference type="ARBA" id="ARBA00023002"/>
    </source>
</evidence>
<dbReference type="KEGG" id="kphy:AOZ06_04465"/>
<keyword evidence="4" id="KW-0560">Oxidoreductase</keyword>
<keyword evidence="2 5" id="KW-0479">Metal-binding</keyword>